<keyword evidence="5" id="KW-0539">Nucleus</keyword>
<keyword evidence="4" id="KW-0804">Transcription</keyword>
<comment type="caution">
    <text evidence="8">The sequence shown here is derived from an EMBL/GenBank/DDBJ whole genome shotgun (WGS) entry which is preliminary data.</text>
</comment>
<keyword evidence="2" id="KW-0805">Transcription regulation</keyword>
<dbReference type="GO" id="GO:0046983">
    <property type="term" value="F:protein dimerization activity"/>
    <property type="evidence" value="ECO:0007669"/>
    <property type="project" value="InterPro"/>
</dbReference>
<dbReference type="Gene3D" id="3.40.1810.10">
    <property type="entry name" value="Transcription factor, MADS-box"/>
    <property type="match status" value="1"/>
</dbReference>
<proteinExistence type="predicted"/>
<reference evidence="8 9" key="1">
    <citation type="submission" date="2019-12" db="EMBL/GenBank/DDBJ databases">
        <authorList>
            <person name="Alioto T."/>
            <person name="Alioto T."/>
            <person name="Gomez Garrido J."/>
        </authorList>
    </citation>
    <scope>NUCLEOTIDE SEQUENCE [LARGE SCALE GENOMIC DNA]</scope>
</reference>
<evidence type="ECO:0000256" key="4">
    <source>
        <dbReference type="ARBA" id="ARBA00023163"/>
    </source>
</evidence>
<evidence type="ECO:0000256" key="2">
    <source>
        <dbReference type="ARBA" id="ARBA00023015"/>
    </source>
</evidence>
<feature type="domain" description="MADS-box" evidence="7">
    <location>
        <begin position="10"/>
        <end position="54"/>
    </location>
</feature>
<evidence type="ECO:0000256" key="1">
    <source>
        <dbReference type="ARBA" id="ARBA00004123"/>
    </source>
</evidence>
<evidence type="ECO:0000256" key="5">
    <source>
        <dbReference type="ARBA" id="ARBA00023242"/>
    </source>
</evidence>
<comment type="subcellular location">
    <subcellularLocation>
        <location evidence="1">Nucleus</location>
    </subcellularLocation>
</comment>
<dbReference type="Pfam" id="PF00319">
    <property type="entry name" value="SRF-TF"/>
    <property type="match status" value="1"/>
</dbReference>
<evidence type="ECO:0000313" key="9">
    <source>
        <dbReference type="Proteomes" id="UP000594638"/>
    </source>
</evidence>
<dbReference type="OrthoDB" id="601557at2759"/>
<keyword evidence="3" id="KW-0238">DNA-binding</keyword>
<dbReference type="Gramene" id="OE9A012350T1">
    <property type="protein sequence ID" value="OE9A012350C1"/>
    <property type="gene ID" value="OE9A012350"/>
</dbReference>
<dbReference type="InterPro" id="IPR002100">
    <property type="entry name" value="TF_MADSbox"/>
</dbReference>
<dbReference type="EMBL" id="CACTIH010000098">
    <property type="protein sequence ID" value="CAA2953815.1"/>
    <property type="molecule type" value="Genomic_DNA"/>
</dbReference>
<name>A0A8S0PKW5_OLEEU</name>
<sequence length="322" mass="36515">MADADVLKAKKKAFFRRKECIKRKTMELSTLCDVKACAVILGPDGQIDSWPENRSEVQEVINLYQNGSRNKKRKQQYDDRGCNKKKVLGGDEGTSNPEEFLKKIDAKLGEVKKRIQFLRSKEQEIEPGWPKKDSQNLGSHSNVGMLEFGNQLPMDIGGFPSNVHAMDFGPKTNVQSSQATFSQLQQQLHMEQPWNCIDSPFLFEPESALLTGGEEILQSYIDNNDESCWMQSPLFQDTYCFSPTVETPFCCELQGWTAANCDQPPRSNQAIDNNDESCWMQSPLFQDTYCFSPTVETPFCCELQGWTAANCDQPPRSNRAIF</sequence>
<evidence type="ECO:0000259" key="7">
    <source>
        <dbReference type="PROSITE" id="PS50066"/>
    </source>
</evidence>
<organism evidence="8 9">
    <name type="scientific">Olea europaea subsp. europaea</name>
    <dbReference type="NCBI Taxonomy" id="158383"/>
    <lineage>
        <taxon>Eukaryota</taxon>
        <taxon>Viridiplantae</taxon>
        <taxon>Streptophyta</taxon>
        <taxon>Embryophyta</taxon>
        <taxon>Tracheophyta</taxon>
        <taxon>Spermatophyta</taxon>
        <taxon>Magnoliopsida</taxon>
        <taxon>eudicotyledons</taxon>
        <taxon>Gunneridae</taxon>
        <taxon>Pentapetalae</taxon>
        <taxon>asterids</taxon>
        <taxon>lamiids</taxon>
        <taxon>Lamiales</taxon>
        <taxon>Oleaceae</taxon>
        <taxon>Oleeae</taxon>
        <taxon>Olea</taxon>
    </lineage>
</organism>
<dbReference type="AlphaFoldDB" id="A0A8S0PKW5"/>
<protein>
    <submittedName>
        <fullName evidence="8">Agamous-like MADS-box AGL81</fullName>
    </submittedName>
</protein>
<evidence type="ECO:0000313" key="8">
    <source>
        <dbReference type="EMBL" id="CAA2953815.1"/>
    </source>
</evidence>
<evidence type="ECO:0000256" key="6">
    <source>
        <dbReference type="SAM" id="MobiDB-lite"/>
    </source>
</evidence>
<evidence type="ECO:0000256" key="3">
    <source>
        <dbReference type="ARBA" id="ARBA00023125"/>
    </source>
</evidence>
<dbReference type="GO" id="GO:0005634">
    <property type="term" value="C:nucleus"/>
    <property type="evidence" value="ECO:0007669"/>
    <property type="project" value="UniProtKB-SubCell"/>
</dbReference>
<feature type="region of interest" description="Disordered" evidence="6">
    <location>
        <begin position="68"/>
        <end position="95"/>
    </location>
</feature>
<dbReference type="InterPro" id="IPR036879">
    <property type="entry name" value="TF_MADSbox_sf"/>
</dbReference>
<gene>
    <name evidence="8" type="ORF">OLEA9_A012350</name>
</gene>
<dbReference type="SUPFAM" id="SSF55455">
    <property type="entry name" value="SRF-like"/>
    <property type="match status" value="1"/>
</dbReference>
<accession>A0A8S0PKW5</accession>
<dbReference type="GO" id="GO:0003677">
    <property type="term" value="F:DNA binding"/>
    <property type="evidence" value="ECO:0007669"/>
    <property type="project" value="UniProtKB-KW"/>
</dbReference>
<dbReference type="Proteomes" id="UP000594638">
    <property type="component" value="Unassembled WGS sequence"/>
</dbReference>
<keyword evidence="9" id="KW-1185">Reference proteome</keyword>
<dbReference type="PROSITE" id="PS50066">
    <property type="entry name" value="MADS_BOX_2"/>
    <property type="match status" value="1"/>
</dbReference>